<dbReference type="GO" id="GO:0006303">
    <property type="term" value="P:double-strand break repair via nonhomologous end joining"/>
    <property type="evidence" value="ECO:0007669"/>
    <property type="project" value="InterPro"/>
</dbReference>
<dbReference type="PANTHER" id="PTHR12604:SF4">
    <property type="entry name" value="X-RAY REPAIR CROSS-COMPLEMENTING PROTEIN 5"/>
    <property type="match status" value="1"/>
</dbReference>
<name>A0A1D1VPX3_RAMVA</name>
<dbReference type="Pfam" id="PF03731">
    <property type="entry name" value="Ku_N"/>
    <property type="match status" value="1"/>
</dbReference>
<comment type="caution">
    <text evidence="14">The sequence shown here is derived from an EMBL/GenBank/DDBJ whole genome shotgun (WGS) entry which is preliminary data.</text>
</comment>
<sequence>MAWNKEATVIVFDIGSHMAQQAEGKMSHFDISKQCILRILQNKLFTESKDEFALVLCGAENTDNRLNEMSDSDYMSIKTEAGLKMVDWEILDALSSIQEPTMVKDGDVFEALRVALDVIEQEEAASKKKRFAKRRILLFSNLRGTSNAVRDQMSRFVQDMESANINMMQLIGVDLEEKKDEPRHNGHDKKGQTKKQGKAAVETLQKVYESLKSVEDVESYSFADALKYTNAFAGRQVRPTPWNGLLEIGETLKVPVVMFCRIKEAKPKQSWKKAYAADPSIGIQQSTQFFRQVGLQREEVAAEELVEAYRYGVTTVPFSEEDKKNMKFTNVGKCMKALGFAPASQVKAHLFVGDDVKIMTAALADEAAATAVSALVHALKEDNMVIICKYGYNRISAPKMVALSPHICQRAAGKYEGFYVHYLPFEDDLRLYTFAPLVNNKRKIHLQPNEEQLEAVGDLIDKLTVNEGDDYFDALNPKNIRNPYLQRLYQSLQHRALNADKPLPPLDEGLLTQLTMPKELAMASAAEVDRIKLLFPLKKVEKPKFRRQHNGAAGDQQEDVDMATIDGTDGGSAALGQINNFKPTVVTVGTIAPVDDFMTLIEDASDTKFDDAVKKAAEVVNEIIFGFDGSLYAEKVLKLITVVRRECVTKNRTFMFNMFLKTFKADLQSKDLKDVWEKLVEEKVTLIDSQEASESNVSRKEAEEFLKVTAVKKASPKKAAAKKDEDDMFSEMFA</sequence>
<evidence type="ECO:0000256" key="3">
    <source>
        <dbReference type="ARBA" id="ARBA00022741"/>
    </source>
</evidence>
<dbReference type="GO" id="GO:0003690">
    <property type="term" value="F:double-stranded DNA binding"/>
    <property type="evidence" value="ECO:0007669"/>
    <property type="project" value="TreeGrafter"/>
</dbReference>
<evidence type="ECO:0000256" key="8">
    <source>
        <dbReference type="ARBA" id="ARBA00023125"/>
    </source>
</evidence>
<comment type="similarity">
    <text evidence="2">Belongs to the ku80 family.</text>
</comment>
<dbReference type="InterPro" id="IPR016194">
    <property type="entry name" value="SPOC-like_C_dom_sf"/>
</dbReference>
<dbReference type="STRING" id="947166.A0A1D1VPX3"/>
<dbReference type="SUPFAM" id="SSF100939">
    <property type="entry name" value="SPOC domain-like"/>
    <property type="match status" value="1"/>
</dbReference>
<dbReference type="GO" id="GO:0000723">
    <property type="term" value="P:telomere maintenance"/>
    <property type="evidence" value="ECO:0007669"/>
    <property type="project" value="InterPro"/>
</dbReference>
<dbReference type="Gene3D" id="1.10.1600.10">
    <property type="match status" value="1"/>
</dbReference>
<organism evidence="14 15">
    <name type="scientific">Ramazzottius varieornatus</name>
    <name type="common">Water bear</name>
    <name type="synonym">Tardigrade</name>
    <dbReference type="NCBI Taxonomy" id="947166"/>
    <lineage>
        <taxon>Eukaryota</taxon>
        <taxon>Metazoa</taxon>
        <taxon>Ecdysozoa</taxon>
        <taxon>Tardigrada</taxon>
        <taxon>Eutardigrada</taxon>
        <taxon>Parachela</taxon>
        <taxon>Hypsibioidea</taxon>
        <taxon>Ramazzottiidae</taxon>
        <taxon>Ramazzottius</taxon>
    </lineage>
</organism>
<dbReference type="AlphaFoldDB" id="A0A1D1VPX3"/>
<dbReference type="GO" id="GO:0005524">
    <property type="term" value="F:ATP binding"/>
    <property type="evidence" value="ECO:0007669"/>
    <property type="project" value="UniProtKB-KW"/>
</dbReference>
<keyword evidence="8" id="KW-0238">DNA-binding</keyword>
<comment type="subcellular location">
    <subcellularLocation>
        <location evidence="1">Nucleus</location>
    </subcellularLocation>
</comment>
<dbReference type="OrthoDB" id="30826at2759"/>
<dbReference type="CDD" id="cd00873">
    <property type="entry name" value="KU80"/>
    <property type="match status" value="1"/>
</dbReference>
<evidence type="ECO:0000256" key="5">
    <source>
        <dbReference type="ARBA" id="ARBA00022801"/>
    </source>
</evidence>
<evidence type="ECO:0000256" key="9">
    <source>
        <dbReference type="ARBA" id="ARBA00023172"/>
    </source>
</evidence>
<keyword evidence="3" id="KW-0547">Nucleotide-binding</keyword>
<keyword evidence="15" id="KW-1185">Reference proteome</keyword>
<gene>
    <name evidence="14" type="primary">RvY_14011-1</name>
    <name evidence="14" type="synonym">RvY_14011.1</name>
    <name evidence="14" type="ORF">RvY_14011</name>
</gene>
<keyword evidence="6" id="KW-0347">Helicase</keyword>
<dbReference type="InterPro" id="IPR036465">
    <property type="entry name" value="vWFA_dom_sf"/>
</dbReference>
<keyword evidence="10" id="KW-0234">DNA repair</keyword>
<keyword evidence="11" id="KW-0539">Nucleus</keyword>
<evidence type="ECO:0000256" key="11">
    <source>
        <dbReference type="ARBA" id="ARBA00023242"/>
    </source>
</evidence>
<dbReference type="InterPro" id="IPR014893">
    <property type="entry name" value="Ku_PK_bind"/>
</dbReference>
<feature type="region of interest" description="Disordered" evidence="12">
    <location>
        <begin position="179"/>
        <end position="198"/>
    </location>
</feature>
<keyword evidence="7" id="KW-0067">ATP-binding</keyword>
<evidence type="ECO:0000256" key="1">
    <source>
        <dbReference type="ARBA" id="ARBA00004123"/>
    </source>
</evidence>
<dbReference type="GO" id="GO:0016787">
    <property type="term" value="F:hydrolase activity"/>
    <property type="evidence" value="ECO:0007669"/>
    <property type="project" value="UniProtKB-KW"/>
</dbReference>
<evidence type="ECO:0000256" key="10">
    <source>
        <dbReference type="ARBA" id="ARBA00023204"/>
    </source>
</evidence>
<dbReference type="GO" id="GO:0003678">
    <property type="term" value="F:DNA helicase activity"/>
    <property type="evidence" value="ECO:0007669"/>
    <property type="project" value="InterPro"/>
</dbReference>
<dbReference type="Pfam" id="PF02735">
    <property type="entry name" value="Ku"/>
    <property type="match status" value="1"/>
</dbReference>
<dbReference type="EMBL" id="BDGG01000009">
    <property type="protein sequence ID" value="GAV03615.1"/>
    <property type="molecule type" value="Genomic_DNA"/>
</dbReference>
<dbReference type="Gene3D" id="3.40.50.410">
    <property type="entry name" value="von Willebrand factor, type A domain"/>
    <property type="match status" value="1"/>
</dbReference>
<evidence type="ECO:0000256" key="6">
    <source>
        <dbReference type="ARBA" id="ARBA00022806"/>
    </source>
</evidence>
<keyword evidence="5" id="KW-0378">Hydrolase</keyword>
<dbReference type="Gene3D" id="1.25.40.240">
    <property type="entry name" value="Ku, C-terminal domain"/>
    <property type="match status" value="1"/>
</dbReference>
<dbReference type="Pfam" id="PF03730">
    <property type="entry name" value="Ku_C"/>
    <property type="match status" value="1"/>
</dbReference>
<dbReference type="Gene3D" id="2.40.290.10">
    <property type="match status" value="1"/>
</dbReference>
<dbReference type="GO" id="GO:0043564">
    <property type="term" value="C:Ku70:Ku80 complex"/>
    <property type="evidence" value="ECO:0007669"/>
    <property type="project" value="InterPro"/>
</dbReference>
<evidence type="ECO:0000313" key="14">
    <source>
        <dbReference type="EMBL" id="GAV03615.1"/>
    </source>
</evidence>
<dbReference type="InterPro" id="IPR036494">
    <property type="entry name" value="Ku_C_sf"/>
</dbReference>
<dbReference type="InterPro" id="IPR024193">
    <property type="entry name" value="Ku80"/>
</dbReference>
<keyword evidence="4" id="KW-0227">DNA damage</keyword>
<dbReference type="FunFam" id="1.10.1600.10:FF:000002">
    <property type="entry name" value="X-ray repair cross-complementing protein 5"/>
    <property type="match status" value="1"/>
</dbReference>
<evidence type="ECO:0000259" key="13">
    <source>
        <dbReference type="SMART" id="SM00559"/>
    </source>
</evidence>
<protein>
    <submittedName>
        <fullName evidence="14">Ku80</fullName>
    </submittedName>
</protein>
<dbReference type="GO" id="GO:0042162">
    <property type="term" value="F:telomeric DNA binding"/>
    <property type="evidence" value="ECO:0007669"/>
    <property type="project" value="InterPro"/>
</dbReference>
<evidence type="ECO:0000256" key="12">
    <source>
        <dbReference type="SAM" id="MobiDB-lite"/>
    </source>
</evidence>
<dbReference type="GO" id="GO:0003684">
    <property type="term" value="F:damaged DNA binding"/>
    <property type="evidence" value="ECO:0007669"/>
    <property type="project" value="InterPro"/>
</dbReference>
<keyword evidence="9" id="KW-0233">DNA recombination</keyword>
<dbReference type="SUPFAM" id="SSF53300">
    <property type="entry name" value="vWA-like"/>
    <property type="match status" value="1"/>
</dbReference>
<accession>A0A1D1VPX3</accession>
<feature type="domain" description="Ku" evidence="13">
    <location>
        <begin position="297"/>
        <end position="440"/>
    </location>
</feature>
<evidence type="ECO:0000313" key="15">
    <source>
        <dbReference type="Proteomes" id="UP000186922"/>
    </source>
</evidence>
<dbReference type="Proteomes" id="UP000186922">
    <property type="component" value="Unassembled WGS sequence"/>
</dbReference>
<dbReference type="InterPro" id="IPR005161">
    <property type="entry name" value="Ku_N"/>
</dbReference>
<evidence type="ECO:0000256" key="7">
    <source>
        <dbReference type="ARBA" id="ARBA00022840"/>
    </source>
</evidence>
<proteinExistence type="inferred from homology"/>
<evidence type="ECO:0000256" key="2">
    <source>
        <dbReference type="ARBA" id="ARBA00007726"/>
    </source>
</evidence>
<dbReference type="InterPro" id="IPR005160">
    <property type="entry name" value="Ku_C"/>
</dbReference>
<reference evidence="14 15" key="1">
    <citation type="journal article" date="2016" name="Nat. Commun.">
        <title>Extremotolerant tardigrade genome and improved radiotolerance of human cultured cells by tardigrade-unique protein.</title>
        <authorList>
            <person name="Hashimoto T."/>
            <person name="Horikawa D.D."/>
            <person name="Saito Y."/>
            <person name="Kuwahara H."/>
            <person name="Kozuka-Hata H."/>
            <person name="Shin-I T."/>
            <person name="Minakuchi Y."/>
            <person name="Ohishi K."/>
            <person name="Motoyama A."/>
            <person name="Aizu T."/>
            <person name="Enomoto A."/>
            <person name="Kondo K."/>
            <person name="Tanaka S."/>
            <person name="Hara Y."/>
            <person name="Koshikawa S."/>
            <person name="Sagara H."/>
            <person name="Miura T."/>
            <person name="Yokobori S."/>
            <person name="Miyagawa K."/>
            <person name="Suzuki Y."/>
            <person name="Kubo T."/>
            <person name="Oyama M."/>
            <person name="Kohara Y."/>
            <person name="Fujiyama A."/>
            <person name="Arakawa K."/>
            <person name="Katayama T."/>
            <person name="Toyoda A."/>
            <person name="Kunieda T."/>
        </authorList>
    </citation>
    <scope>NUCLEOTIDE SEQUENCE [LARGE SCALE GENOMIC DNA]</scope>
    <source>
        <strain evidence="14 15">YOKOZUNA-1</strain>
    </source>
</reference>
<dbReference type="GO" id="GO:0006310">
    <property type="term" value="P:DNA recombination"/>
    <property type="evidence" value="ECO:0007669"/>
    <property type="project" value="UniProtKB-KW"/>
</dbReference>
<dbReference type="InterPro" id="IPR006164">
    <property type="entry name" value="DNA_bd_Ku70/Ku80"/>
</dbReference>
<dbReference type="Pfam" id="PF08785">
    <property type="entry name" value="Ku_PK_bind"/>
    <property type="match status" value="1"/>
</dbReference>
<dbReference type="SMART" id="SM00559">
    <property type="entry name" value="Ku78"/>
    <property type="match status" value="1"/>
</dbReference>
<dbReference type="FunFam" id="2.40.290.10:FF:000005">
    <property type="entry name" value="X-ray repair cross-complementing protein 5"/>
    <property type="match status" value="1"/>
</dbReference>
<dbReference type="PANTHER" id="PTHR12604">
    <property type="entry name" value="KU AUTOANTIGEN DNA HELICASE"/>
    <property type="match status" value="1"/>
</dbReference>
<evidence type="ECO:0000256" key="4">
    <source>
        <dbReference type="ARBA" id="ARBA00022763"/>
    </source>
</evidence>
<feature type="compositionally biased region" description="Basic and acidic residues" evidence="12">
    <location>
        <begin position="179"/>
        <end position="191"/>
    </location>
</feature>
<dbReference type="SUPFAM" id="SSF101420">
    <property type="entry name" value="C-terminal domain of Ku80"/>
    <property type="match status" value="1"/>
</dbReference>